<organism evidence="1 2">
    <name type="scientific">Christensenella tenuis</name>
    <dbReference type="NCBI Taxonomy" id="2763033"/>
    <lineage>
        <taxon>Bacteria</taxon>
        <taxon>Bacillati</taxon>
        <taxon>Bacillota</taxon>
        <taxon>Clostridia</taxon>
        <taxon>Christensenellales</taxon>
        <taxon>Christensenellaceae</taxon>
        <taxon>Christensenella</taxon>
    </lineage>
</organism>
<dbReference type="EMBL" id="JACOON010000005">
    <property type="protein sequence ID" value="MBC5648781.1"/>
    <property type="molecule type" value="Genomic_DNA"/>
</dbReference>
<proteinExistence type="predicted"/>
<dbReference type="InterPro" id="IPR049215">
    <property type="entry name" value="DUF6809"/>
</dbReference>
<reference evidence="1 2" key="1">
    <citation type="submission" date="2020-08" db="EMBL/GenBank/DDBJ databases">
        <title>Genome public.</title>
        <authorList>
            <person name="Liu C."/>
            <person name="Sun Q."/>
        </authorList>
    </citation>
    <scope>NUCLEOTIDE SEQUENCE [LARGE SCALE GENOMIC DNA]</scope>
    <source>
        <strain evidence="1 2">NSJ-35</strain>
    </source>
</reference>
<keyword evidence="2" id="KW-1185">Reference proteome</keyword>
<sequence>MQDIIMDLYWNWLQDNRIMPGSEYAKIQGILAETEEKICEKFKNEPLLDTLLEAQQNLNRVIEEEAFAGGFRIGAKLMLEIISKSSAV</sequence>
<evidence type="ECO:0000313" key="1">
    <source>
        <dbReference type="EMBL" id="MBC5648781.1"/>
    </source>
</evidence>
<name>A0ABR7EGA7_9FIRM</name>
<evidence type="ECO:0000313" key="2">
    <source>
        <dbReference type="Proteomes" id="UP000606889"/>
    </source>
</evidence>
<protein>
    <submittedName>
        <fullName evidence="1">Uncharacterized protein</fullName>
    </submittedName>
</protein>
<dbReference type="RefSeq" id="WP_186858233.1">
    <property type="nucleotide sequence ID" value="NZ_JACOON010000005.1"/>
</dbReference>
<dbReference type="Proteomes" id="UP000606889">
    <property type="component" value="Unassembled WGS sequence"/>
</dbReference>
<gene>
    <name evidence="1" type="ORF">H8S18_10580</name>
</gene>
<comment type="caution">
    <text evidence="1">The sequence shown here is derived from an EMBL/GenBank/DDBJ whole genome shotgun (WGS) entry which is preliminary data.</text>
</comment>
<dbReference type="Pfam" id="PF20648">
    <property type="entry name" value="DUF6809"/>
    <property type="match status" value="1"/>
</dbReference>
<accession>A0ABR7EGA7</accession>